<organism evidence="1">
    <name type="scientific">marine sediment metagenome</name>
    <dbReference type="NCBI Taxonomy" id="412755"/>
    <lineage>
        <taxon>unclassified sequences</taxon>
        <taxon>metagenomes</taxon>
        <taxon>ecological metagenomes</taxon>
    </lineage>
</organism>
<feature type="non-terminal residue" evidence="1">
    <location>
        <position position="249"/>
    </location>
</feature>
<protein>
    <submittedName>
        <fullName evidence="1">Uncharacterized protein</fullName>
    </submittedName>
</protein>
<reference evidence="1" key="1">
    <citation type="journal article" date="2014" name="Front. Microbiol.">
        <title>High frequency of phylogenetically diverse reductive dehalogenase-homologous genes in deep subseafloor sedimentary metagenomes.</title>
        <authorList>
            <person name="Kawai M."/>
            <person name="Futagami T."/>
            <person name="Toyoda A."/>
            <person name="Takaki Y."/>
            <person name="Nishi S."/>
            <person name="Hori S."/>
            <person name="Arai W."/>
            <person name="Tsubouchi T."/>
            <person name="Morono Y."/>
            <person name="Uchiyama I."/>
            <person name="Ito T."/>
            <person name="Fujiyama A."/>
            <person name="Inagaki F."/>
            <person name="Takami H."/>
        </authorList>
    </citation>
    <scope>NUCLEOTIDE SEQUENCE</scope>
    <source>
        <strain evidence="1">Expedition CK06-06</strain>
    </source>
</reference>
<sequence length="249" mass="27941">DIADMSNALKSGDLEKYMTTKQKRVVKSDELIKAELRKHQLKKEINAQIRLLQPKTTWDYIRSVYDIFRSAKLTADVGHIWRQGGFFMSNWKDMNALQFSKQSLDALFSEDKANALDLWVLDNEFYQAAKLAGLRLIEEGDQLDGREEILANSILDKAKGIGKVTKASGRAQLTGMNVLRMSVFESLMQQNPNATAADQADFAYAINILTGYGQGAILDKASVWADNFLISTRFAASRLQAPFILANPR</sequence>
<comment type="caution">
    <text evidence="1">The sequence shown here is derived from an EMBL/GenBank/DDBJ whole genome shotgun (WGS) entry which is preliminary data.</text>
</comment>
<gene>
    <name evidence="1" type="ORF">S01H1_67481</name>
</gene>
<proteinExistence type="predicted"/>
<dbReference type="AlphaFoldDB" id="X0X6Y8"/>
<name>X0X6Y8_9ZZZZ</name>
<feature type="non-terminal residue" evidence="1">
    <location>
        <position position="1"/>
    </location>
</feature>
<accession>X0X6Y8</accession>
<dbReference type="EMBL" id="BARS01044696">
    <property type="protein sequence ID" value="GAG38964.1"/>
    <property type="molecule type" value="Genomic_DNA"/>
</dbReference>
<evidence type="ECO:0000313" key="1">
    <source>
        <dbReference type="EMBL" id="GAG38964.1"/>
    </source>
</evidence>